<dbReference type="Gene3D" id="3.40.190.10">
    <property type="entry name" value="Periplasmic binding protein-like II"/>
    <property type="match status" value="2"/>
</dbReference>
<dbReference type="SUPFAM" id="SSF53850">
    <property type="entry name" value="Periplasmic binding protein-like II"/>
    <property type="match status" value="1"/>
</dbReference>
<dbReference type="PIRSF" id="PIRSF002756">
    <property type="entry name" value="PstS"/>
    <property type="match status" value="1"/>
</dbReference>
<accession>N6V1T2</accession>
<protein>
    <recommendedName>
        <fullName evidence="4">Phosphate-binding protein</fullName>
    </recommendedName>
</protein>
<keyword evidence="7" id="KW-1185">Reference proteome</keyword>
<keyword evidence="3 4" id="KW-0592">Phosphate transport</keyword>
<dbReference type="PANTHER" id="PTHR42996">
    <property type="entry name" value="PHOSPHATE-BINDING PROTEIN PSTS"/>
    <property type="match status" value="1"/>
</dbReference>
<dbReference type="AlphaFoldDB" id="N6V1T2"/>
<comment type="similarity">
    <text evidence="1 4">Belongs to the PstS family.</text>
</comment>
<evidence type="ECO:0000313" key="7">
    <source>
        <dbReference type="Proteomes" id="UP000053695"/>
    </source>
</evidence>
<dbReference type="Proteomes" id="UP000053695">
    <property type="component" value="Unassembled WGS sequence"/>
</dbReference>
<dbReference type="PROSITE" id="PS51257">
    <property type="entry name" value="PROKAR_LIPOPROTEIN"/>
    <property type="match status" value="1"/>
</dbReference>
<dbReference type="InterPro" id="IPR024370">
    <property type="entry name" value="PBP_domain"/>
</dbReference>
<reference evidence="6 7" key="1">
    <citation type="journal article" date="2013" name="Genome Announc.">
        <title>Draft Genome Sequence of a Highly Flagellated, Fast-Swimming Archaeon, Methanocaldococcus villosus Strain KIN24-T80 (DSM 22612).</title>
        <authorList>
            <person name="Thennarasu S."/>
            <person name="Polireddy D."/>
            <person name="Antony A."/>
            <person name="Yada M.R."/>
            <person name="Algarawi S."/>
            <person name="Sivakumar N."/>
        </authorList>
    </citation>
    <scope>NUCLEOTIDE SEQUENCE [LARGE SCALE GENOMIC DNA]</scope>
    <source>
        <strain evidence="6 7">KIN24-T80</strain>
    </source>
</reference>
<dbReference type="CDD" id="cd13565">
    <property type="entry name" value="PBP2_PstS"/>
    <property type="match status" value="1"/>
</dbReference>
<gene>
    <name evidence="6" type="ORF">J422_03258</name>
</gene>
<dbReference type="PATRIC" id="fig|1069083.5.peg.638"/>
<organism evidence="6 7">
    <name type="scientific">Methanocaldococcus villosus KIN24-T80</name>
    <dbReference type="NCBI Taxonomy" id="1069083"/>
    <lineage>
        <taxon>Archaea</taxon>
        <taxon>Methanobacteriati</taxon>
        <taxon>Methanobacteriota</taxon>
        <taxon>Methanomada group</taxon>
        <taxon>Methanococci</taxon>
        <taxon>Methanococcales</taxon>
        <taxon>Methanocaldococcaceae</taxon>
        <taxon>Methanocaldococcus</taxon>
    </lineage>
</organism>
<dbReference type="PANTHER" id="PTHR42996:SF1">
    <property type="entry name" value="PHOSPHATE-BINDING PROTEIN PSTS"/>
    <property type="match status" value="1"/>
</dbReference>
<dbReference type="NCBIfam" id="TIGR00975">
    <property type="entry name" value="3a0107s03"/>
    <property type="match status" value="1"/>
</dbReference>
<sequence>MRKILIILLTILISTSFLAGCVNEKSSQKETQKIITIRTTGATFPKYQIEKWIADFQKEYPNIKVEYEGGGSGHGQDAFLKGLTHIGRSDPPVTEKMWKKFLSTGDQPLQFPEIVGAVVVTYNVPEIGKATLNLTPEVIAKIFKGDIKYWDDPAIKELNPGLNLPHKEIVTIHRSDASGTTKIFTTYLNLATNGLWPSDYVGKNWPSNLGGIGGKGNPGVIAILEKTPYSIAYTELSYTIKNNLPVAAIKNKAGNFVTPTDETIKAAVAAVKANIPDPTEGYKEDLKQLLNAPGKNAYPIVAFTHFLVWENKNKKHYSTEEAKAVKTFVKWVLTEGQKPEHLAEGYVGLPPEVAQIGLKAIDMVKE</sequence>
<dbReference type="InterPro" id="IPR005673">
    <property type="entry name" value="ABC_phos-bd_PstS"/>
</dbReference>
<name>N6V1T2_9EURY</name>
<dbReference type="Pfam" id="PF12849">
    <property type="entry name" value="PBP_like_2"/>
    <property type="match status" value="1"/>
</dbReference>
<proteinExistence type="inferred from homology"/>
<dbReference type="InterPro" id="IPR050962">
    <property type="entry name" value="Phosphate-bind_PstS"/>
</dbReference>
<dbReference type="RefSeq" id="WP_004590944.1">
    <property type="nucleotide sequence ID" value="NZ_APMM01000020.1"/>
</dbReference>
<evidence type="ECO:0000256" key="4">
    <source>
        <dbReference type="PIRNR" id="PIRNR002756"/>
    </source>
</evidence>
<dbReference type="OrthoDB" id="10255at2157"/>
<feature type="domain" description="PBP" evidence="5">
    <location>
        <begin position="28"/>
        <end position="334"/>
    </location>
</feature>
<dbReference type="GO" id="GO:0043190">
    <property type="term" value="C:ATP-binding cassette (ABC) transporter complex"/>
    <property type="evidence" value="ECO:0007669"/>
    <property type="project" value="InterPro"/>
</dbReference>
<dbReference type="STRING" id="1069083.GCA_000371805_01039"/>
<keyword evidence="2 4" id="KW-0813">Transport</keyword>
<dbReference type="GO" id="GO:0042301">
    <property type="term" value="F:phosphate ion binding"/>
    <property type="evidence" value="ECO:0007669"/>
    <property type="project" value="InterPro"/>
</dbReference>
<evidence type="ECO:0000313" key="6">
    <source>
        <dbReference type="EMBL" id="ENN96248.1"/>
    </source>
</evidence>
<dbReference type="GO" id="GO:0035435">
    <property type="term" value="P:phosphate ion transmembrane transport"/>
    <property type="evidence" value="ECO:0007669"/>
    <property type="project" value="InterPro"/>
</dbReference>
<evidence type="ECO:0000256" key="2">
    <source>
        <dbReference type="ARBA" id="ARBA00022448"/>
    </source>
</evidence>
<evidence type="ECO:0000259" key="5">
    <source>
        <dbReference type="Pfam" id="PF12849"/>
    </source>
</evidence>
<dbReference type="EMBL" id="APMM01000020">
    <property type="protein sequence ID" value="ENN96248.1"/>
    <property type="molecule type" value="Genomic_DNA"/>
</dbReference>
<comment type="caution">
    <text evidence="6">The sequence shown here is derived from an EMBL/GenBank/DDBJ whole genome shotgun (WGS) entry which is preliminary data.</text>
</comment>
<evidence type="ECO:0000256" key="3">
    <source>
        <dbReference type="ARBA" id="ARBA00022592"/>
    </source>
</evidence>
<evidence type="ECO:0000256" key="1">
    <source>
        <dbReference type="ARBA" id="ARBA00008725"/>
    </source>
</evidence>